<dbReference type="GO" id="GO:0003964">
    <property type="term" value="F:RNA-directed DNA polymerase activity"/>
    <property type="evidence" value="ECO:0007669"/>
    <property type="project" value="UniProtKB-KW"/>
</dbReference>
<keyword evidence="2" id="KW-0808">Transferase</keyword>
<keyword evidence="3" id="KW-1185">Reference proteome</keyword>
<comment type="caution">
    <text evidence="2">The sequence shown here is derived from an EMBL/GenBank/DDBJ whole genome shotgun (WGS) entry which is preliminary data.</text>
</comment>
<organism evidence="2 3">
    <name type="scientific">Plakobranchus ocellatus</name>
    <dbReference type="NCBI Taxonomy" id="259542"/>
    <lineage>
        <taxon>Eukaryota</taxon>
        <taxon>Metazoa</taxon>
        <taxon>Spiralia</taxon>
        <taxon>Lophotrochozoa</taxon>
        <taxon>Mollusca</taxon>
        <taxon>Gastropoda</taxon>
        <taxon>Heterobranchia</taxon>
        <taxon>Euthyneura</taxon>
        <taxon>Panpulmonata</taxon>
        <taxon>Sacoglossa</taxon>
        <taxon>Placobranchoidea</taxon>
        <taxon>Plakobranchidae</taxon>
        <taxon>Plakobranchus</taxon>
    </lineage>
</organism>
<evidence type="ECO:0000313" key="2">
    <source>
        <dbReference type="EMBL" id="GFO13735.1"/>
    </source>
</evidence>
<feature type="region of interest" description="Disordered" evidence="1">
    <location>
        <begin position="1"/>
        <end position="25"/>
    </location>
</feature>
<reference evidence="2 3" key="1">
    <citation type="journal article" date="2021" name="Elife">
        <title>Chloroplast acquisition without the gene transfer in kleptoplastic sea slugs, Plakobranchus ocellatus.</title>
        <authorList>
            <person name="Maeda T."/>
            <person name="Takahashi S."/>
            <person name="Yoshida T."/>
            <person name="Shimamura S."/>
            <person name="Takaki Y."/>
            <person name="Nagai Y."/>
            <person name="Toyoda A."/>
            <person name="Suzuki Y."/>
            <person name="Arimoto A."/>
            <person name="Ishii H."/>
            <person name="Satoh N."/>
            <person name="Nishiyama T."/>
            <person name="Hasebe M."/>
            <person name="Maruyama T."/>
            <person name="Minagawa J."/>
            <person name="Obokata J."/>
            <person name="Shigenobu S."/>
        </authorList>
    </citation>
    <scope>NUCLEOTIDE SEQUENCE [LARGE SCALE GENOMIC DNA]</scope>
</reference>
<keyword evidence="2" id="KW-0695">RNA-directed DNA polymerase</keyword>
<dbReference type="AlphaFoldDB" id="A0AAV4AZF1"/>
<dbReference type="EMBL" id="BLXT01004499">
    <property type="protein sequence ID" value="GFO13735.1"/>
    <property type="molecule type" value="Genomic_DNA"/>
</dbReference>
<proteinExistence type="predicted"/>
<evidence type="ECO:0000313" key="3">
    <source>
        <dbReference type="Proteomes" id="UP000735302"/>
    </source>
</evidence>
<accession>A0AAV4AZF1</accession>
<keyword evidence="2" id="KW-0548">Nucleotidyltransferase</keyword>
<sequence length="119" mass="13400">MPSHIWSMATEDTSASKKEQKASQKKMLCKQKRDLKKQMKAAPVEEQTVMALRLTNYRTDNGYMNVSVKKGGLPGVSGCLEHTTMIWEAIQRAKLAKHNLDVIWLGLANAYVSVPHQMI</sequence>
<dbReference type="Proteomes" id="UP000735302">
    <property type="component" value="Unassembled WGS sequence"/>
</dbReference>
<evidence type="ECO:0000256" key="1">
    <source>
        <dbReference type="SAM" id="MobiDB-lite"/>
    </source>
</evidence>
<gene>
    <name evidence="2" type="ORF">PoB_004024000</name>
</gene>
<protein>
    <submittedName>
        <fullName evidence="2">Reverse transcriptase</fullName>
    </submittedName>
</protein>
<name>A0AAV4AZF1_9GAST</name>